<evidence type="ECO:0000256" key="1">
    <source>
        <dbReference type="ARBA" id="ARBA00022612"/>
    </source>
</evidence>
<dbReference type="Proteomes" id="UP001179483">
    <property type="component" value="Chromosome"/>
</dbReference>
<dbReference type="AlphaFoldDB" id="A0AAE9XRZ6"/>
<dbReference type="InterPro" id="IPR038713">
    <property type="entry name" value="Terminase_Gp1_N_sf"/>
</dbReference>
<reference evidence="4" key="1">
    <citation type="submission" date="2023-01" db="EMBL/GenBank/DDBJ databases">
        <title>Oxazolidinone resistance genes in florfenicol resistant enterococci from beef cattle and veal calves at slaughter.</title>
        <authorList>
            <person name="Biggel M."/>
        </authorList>
    </citation>
    <scope>NUCLEOTIDE SEQUENCE</scope>
    <source>
        <strain evidence="4">K79-1</strain>
    </source>
</reference>
<name>A0AAE9XRZ6_9LACT</name>
<gene>
    <name evidence="4" type="ORF">PML80_03520</name>
</gene>
<proteinExistence type="predicted"/>
<dbReference type="InterPro" id="IPR052404">
    <property type="entry name" value="SPP1-like_terminase"/>
</dbReference>
<evidence type="ECO:0000313" key="5">
    <source>
        <dbReference type="Proteomes" id="UP001179483"/>
    </source>
</evidence>
<dbReference type="RefSeq" id="WP_271736428.1">
    <property type="nucleotide sequence ID" value="NZ_CP116590.1"/>
</dbReference>
<dbReference type="PANTHER" id="PTHR41328">
    <property type="entry name" value="TERMINASE SMALL SUBUNIT-RELATED"/>
    <property type="match status" value="1"/>
</dbReference>
<dbReference type="Gene3D" id="1.10.10.1400">
    <property type="entry name" value="Terminase, small subunit, N-terminal DNA-binding domain, HTH motif"/>
    <property type="match status" value="1"/>
</dbReference>
<evidence type="ECO:0000256" key="2">
    <source>
        <dbReference type="ARBA" id="ARBA00023219"/>
    </source>
</evidence>
<evidence type="ECO:0000313" key="4">
    <source>
        <dbReference type="EMBL" id="WCG38403.1"/>
    </source>
</evidence>
<dbReference type="InterPro" id="IPR005335">
    <property type="entry name" value="Terminase_ssu"/>
</dbReference>
<keyword evidence="3" id="KW-0175">Coiled coil</keyword>
<sequence>MAKDEYGLTLKQRAFADEYITNGGNGTKAYFVAYPSTKKEITARTNASKLLTNTNILKYIEEQTKMTFAERGMVSRNAINHLIELAMGIETTSRSTVYNNITEELEQDLVYTNAAPPKVQVEAMALLMKFLGTDNVNNDLLRKRLEIDTRKAEAEAKISQNKADKLTSDEHTDELLKALINPLVKEDSHDDTV</sequence>
<evidence type="ECO:0000256" key="3">
    <source>
        <dbReference type="SAM" id="Coils"/>
    </source>
</evidence>
<dbReference type="GO" id="GO:0051276">
    <property type="term" value="P:chromosome organization"/>
    <property type="evidence" value="ECO:0007669"/>
    <property type="project" value="InterPro"/>
</dbReference>
<keyword evidence="2" id="KW-0231">Viral genome packaging</keyword>
<accession>A0AAE9XRZ6</accession>
<dbReference type="Pfam" id="PF03592">
    <property type="entry name" value="Terminase_2"/>
    <property type="match status" value="1"/>
</dbReference>
<dbReference type="PANTHER" id="PTHR41328:SF2">
    <property type="entry name" value="TERMINASE SMALL SUBUNIT"/>
    <property type="match status" value="1"/>
</dbReference>
<feature type="coiled-coil region" evidence="3">
    <location>
        <begin position="142"/>
        <end position="169"/>
    </location>
</feature>
<keyword evidence="1" id="KW-1188">Viral release from host cell</keyword>
<protein>
    <submittedName>
        <fullName evidence="4">Terminase small subunit</fullName>
    </submittedName>
</protein>
<organism evidence="4 5">
    <name type="scientific">Aerococcus urinaeequi</name>
    <dbReference type="NCBI Taxonomy" id="51665"/>
    <lineage>
        <taxon>Bacteria</taxon>
        <taxon>Bacillati</taxon>
        <taxon>Bacillota</taxon>
        <taxon>Bacilli</taxon>
        <taxon>Lactobacillales</taxon>
        <taxon>Aerococcaceae</taxon>
        <taxon>Aerococcus</taxon>
    </lineage>
</organism>
<dbReference type="EMBL" id="CP116590">
    <property type="protein sequence ID" value="WCG38403.1"/>
    <property type="molecule type" value="Genomic_DNA"/>
</dbReference>